<reference evidence="2 3" key="1">
    <citation type="submission" date="2015-04" db="EMBL/GenBank/DDBJ databases">
        <authorList>
            <person name="Heijne W.H."/>
            <person name="Fedorova N.D."/>
            <person name="Nierman W.C."/>
            <person name="Vollebregt A.W."/>
            <person name="Zhao Z."/>
            <person name="Wu L."/>
            <person name="Kumar M."/>
            <person name="Stam H."/>
            <person name="van den Berg M.A."/>
            <person name="Pel H.J."/>
        </authorList>
    </citation>
    <scope>NUCLEOTIDE SEQUENCE [LARGE SCALE GENOMIC DNA]</scope>
    <source>
        <strain evidence="2 3">CBS 393.64</strain>
    </source>
</reference>
<feature type="region of interest" description="Disordered" evidence="1">
    <location>
        <begin position="140"/>
        <end position="169"/>
    </location>
</feature>
<dbReference type="RefSeq" id="XP_013325730.1">
    <property type="nucleotide sequence ID" value="XM_013470276.1"/>
</dbReference>
<evidence type="ECO:0000313" key="3">
    <source>
        <dbReference type="Proteomes" id="UP000053958"/>
    </source>
</evidence>
<comment type="caution">
    <text evidence="2">The sequence shown here is derived from an EMBL/GenBank/DDBJ whole genome shotgun (WGS) entry which is preliminary data.</text>
</comment>
<organism evidence="2 3">
    <name type="scientific">Rasamsonia emersonii (strain ATCC 16479 / CBS 393.64 / IMI 116815)</name>
    <dbReference type="NCBI Taxonomy" id="1408163"/>
    <lineage>
        <taxon>Eukaryota</taxon>
        <taxon>Fungi</taxon>
        <taxon>Dikarya</taxon>
        <taxon>Ascomycota</taxon>
        <taxon>Pezizomycotina</taxon>
        <taxon>Eurotiomycetes</taxon>
        <taxon>Eurotiomycetidae</taxon>
        <taxon>Eurotiales</taxon>
        <taxon>Trichocomaceae</taxon>
        <taxon>Rasamsonia</taxon>
    </lineage>
</organism>
<feature type="compositionally biased region" description="Polar residues" evidence="1">
    <location>
        <begin position="790"/>
        <end position="807"/>
    </location>
</feature>
<dbReference type="GeneID" id="25319217"/>
<feature type="compositionally biased region" description="Basic and acidic residues" evidence="1">
    <location>
        <begin position="612"/>
        <end position="632"/>
    </location>
</feature>
<dbReference type="EMBL" id="LASV01000382">
    <property type="protein sequence ID" value="KKA19118.1"/>
    <property type="molecule type" value="Genomic_DNA"/>
</dbReference>
<feature type="region of interest" description="Disordered" evidence="1">
    <location>
        <begin position="265"/>
        <end position="376"/>
    </location>
</feature>
<feature type="compositionally biased region" description="Low complexity" evidence="1">
    <location>
        <begin position="17"/>
        <end position="28"/>
    </location>
</feature>
<feature type="non-terminal residue" evidence="2">
    <location>
        <position position="1"/>
    </location>
</feature>
<evidence type="ECO:0000256" key="1">
    <source>
        <dbReference type="SAM" id="MobiDB-lite"/>
    </source>
</evidence>
<feature type="compositionally biased region" description="Basic and acidic residues" evidence="1">
    <location>
        <begin position="349"/>
        <end position="376"/>
    </location>
</feature>
<evidence type="ECO:0000313" key="2">
    <source>
        <dbReference type="EMBL" id="KKA19118.1"/>
    </source>
</evidence>
<dbReference type="AlphaFoldDB" id="A0A0F4YNA9"/>
<feature type="region of interest" description="Disordered" evidence="1">
    <location>
        <begin position="790"/>
        <end position="811"/>
    </location>
</feature>
<gene>
    <name evidence="2" type="ORF">T310_6940</name>
</gene>
<dbReference type="OrthoDB" id="10265971at2759"/>
<feature type="compositionally biased region" description="Polar residues" evidence="1">
    <location>
        <begin position="151"/>
        <end position="160"/>
    </location>
</feature>
<protein>
    <submittedName>
        <fullName evidence="2">Uncharacterized protein</fullName>
    </submittedName>
</protein>
<feature type="region of interest" description="Disordered" evidence="1">
    <location>
        <begin position="604"/>
        <end position="641"/>
    </location>
</feature>
<keyword evidence="3" id="KW-1185">Reference proteome</keyword>
<sequence>QAIAVVQPPTVTPSQAPEPIASAISPAEPVEEKHDSPVEDIKPADLPQIPSPEKPASAIDTGSVYMADDEMGPDAEHVNPPSGQTTPRNEKAIPQATMLSESPTKRQLHTLHAAPLEPLLDLTCPVVTMTSGHLNRLSFDQPALTPITPPRSVSSTTDTMGNRDEETHPLGFYATFPKATSPKRDNKSKPACSEELATLKLMLQNIQFADQNPGRKHELRSTSPQRPKILTATNNLHEKSLAGIEEAMMGDSMQEIDEKATRKLHRTMDQKAAKTSAEKSKEKAEAKAKRQLTLEDAWGILPKKKPASGTPDKSTTKPETSPIEPSTSAKGSANDEAPNEPSTKSEAPPIKDGKEDSGKQTSKDEKTSQQKVEEEKKIEDKIRELFAILKPVLDAAQSFPGPMTLEMQVGLILLPTMPKAYKGDIITSEEWNKIFQPRNNVRAPSARFIRRVTSSGADADFILDLKASKRNGGGRLFDEGFSDYGVVYEYHCQTKGGRAIVIIVDEAGNVRVRESNTVLGAVNIHFPLHTWDASVILRGAMEHARGADSKLDSAIDDLVGSIWVQPDRSLIRIFCRLPEGDALHIDKVLIKRWTRHRYIRPGEANPAAQSAVDEKQGVDTIPEEKQKPRSEETGGADAINDADERRPEIFLKITEVQDLFTGYHPADARVMRARCMTREEMVRKGRLWYEASIVSSSIEEILQSNASIELGESTNDWSSVDLLGNETHLAESSSSSTNKNSTVSSTALNPVAAAIGNTGIGEMYRVAKKVVERIDGVGHWDDSPQTATLLAGGNNNTGALTVTNNNEPDGPVYGPVTPGGVPHASMMMLVPVAKPKGRDFSELQSVKDHLESASVRAAFRMEENKESFW</sequence>
<feature type="compositionally biased region" description="Polar residues" evidence="1">
    <location>
        <begin position="311"/>
        <end position="331"/>
    </location>
</feature>
<accession>A0A0F4YNA9</accession>
<feature type="compositionally biased region" description="Basic and acidic residues" evidence="1">
    <location>
        <begin position="30"/>
        <end position="43"/>
    </location>
</feature>
<feature type="compositionally biased region" description="Basic and acidic residues" evidence="1">
    <location>
        <begin position="265"/>
        <end position="288"/>
    </location>
</feature>
<dbReference type="Proteomes" id="UP000053958">
    <property type="component" value="Unassembled WGS sequence"/>
</dbReference>
<proteinExistence type="predicted"/>
<name>A0A0F4YNA9_RASE3</name>
<dbReference type="STRING" id="1408163.A0A0F4YNA9"/>
<feature type="region of interest" description="Disordered" evidence="1">
    <location>
        <begin position="1"/>
        <end position="90"/>
    </location>
</feature>